<dbReference type="Pfam" id="PF03478">
    <property type="entry name" value="Beta-prop_KIB1-4"/>
    <property type="match status" value="2"/>
</dbReference>
<dbReference type="PANTHER" id="PTHR33165:SF57">
    <property type="entry name" value="OS10G0568000 PROTEIN"/>
    <property type="match status" value="1"/>
</dbReference>
<evidence type="ECO:0000313" key="3">
    <source>
        <dbReference type="Proteomes" id="UP000298652"/>
    </source>
</evidence>
<gene>
    <name evidence="2" type="ORF">SEVIR_2G372700v2</name>
</gene>
<sequence length="583" mass="64378">MATSDCDPPQPREWRDWASLGSGPAAVIAERALSNDYVDFLRFRAACRAWRECSAGVAPLPHGALDRRFLPRRWIMLPRRITSSDSQRWFLDVASGGCIRLSLPDLRHCYVLGRTAEGLLVLCRKDTYAVQLLNPLTGQVADLPDASTLLGLRDWSLYMALRNNFKLHGAGLVDGSTVMLHFGYSSLAIAKPGDDRWTRLEFDDRVFAALPFAGRIYCVTTRSISVVETVAGLPPELVVAVDDELDPGVCVLDRTCLLNDDGELVLAYRAWSSDEPNAQGPKYRMYRVKLGARKLVPLARLDGKAFFSGNSRSLLVSSGVSQSVAADTMYTKYNRSVLINLRRLYFVVTGELIRVVLQGLLTCDLLGHTAEGLLVLCRRDDTHAVQLLNLLTGQIAIVPNASSLLDATGQRLQEKLRNFVLRGADLAGDSMVALHFRSSSLSVARPGDMFWTRLRFHNRIKSALPFDGRICLANSKNVSTVEATASQQPPGHAVAAVHRGAEVYLRNHMFLADNDGELILGYHVRPSDEPCNHRRCSVYRVKLDSGDMASLATLKPQCKGRALFTGTTRSVFGINRGVVVHRC</sequence>
<organism evidence="2 3">
    <name type="scientific">Setaria viridis</name>
    <name type="common">Green bristlegrass</name>
    <name type="synonym">Setaria italica subsp. viridis</name>
    <dbReference type="NCBI Taxonomy" id="4556"/>
    <lineage>
        <taxon>Eukaryota</taxon>
        <taxon>Viridiplantae</taxon>
        <taxon>Streptophyta</taxon>
        <taxon>Embryophyta</taxon>
        <taxon>Tracheophyta</taxon>
        <taxon>Spermatophyta</taxon>
        <taxon>Magnoliopsida</taxon>
        <taxon>Liliopsida</taxon>
        <taxon>Poales</taxon>
        <taxon>Poaceae</taxon>
        <taxon>PACMAD clade</taxon>
        <taxon>Panicoideae</taxon>
        <taxon>Panicodae</taxon>
        <taxon>Paniceae</taxon>
        <taxon>Cenchrinae</taxon>
        <taxon>Setaria</taxon>
    </lineage>
</organism>
<dbReference type="Proteomes" id="UP000298652">
    <property type="component" value="Chromosome 2"/>
</dbReference>
<dbReference type="Gramene" id="TKW35445">
    <property type="protein sequence ID" value="TKW35445"/>
    <property type="gene ID" value="SEVIR_2G372700v2"/>
</dbReference>
<proteinExistence type="predicted"/>
<dbReference type="AlphaFoldDB" id="A0A4U6W1I3"/>
<accession>A0A4U6W1I3</accession>
<feature type="domain" description="KIB1-4 beta-propeller" evidence="1">
    <location>
        <begin position="364"/>
        <end position="571"/>
    </location>
</feature>
<feature type="domain" description="KIB1-4 beta-propeller" evidence="1">
    <location>
        <begin position="97"/>
        <end position="330"/>
    </location>
</feature>
<evidence type="ECO:0000259" key="1">
    <source>
        <dbReference type="Pfam" id="PF03478"/>
    </source>
</evidence>
<dbReference type="EMBL" id="CM016553">
    <property type="protein sequence ID" value="TKW35445.1"/>
    <property type="molecule type" value="Genomic_DNA"/>
</dbReference>
<reference evidence="2" key="1">
    <citation type="submission" date="2019-03" db="EMBL/GenBank/DDBJ databases">
        <title>WGS assembly of Setaria viridis.</title>
        <authorList>
            <person name="Huang P."/>
            <person name="Jenkins J."/>
            <person name="Grimwood J."/>
            <person name="Barry K."/>
            <person name="Healey A."/>
            <person name="Mamidi S."/>
            <person name="Sreedasyam A."/>
            <person name="Shu S."/>
            <person name="Feldman M."/>
            <person name="Wu J."/>
            <person name="Yu Y."/>
            <person name="Chen C."/>
            <person name="Johnson J."/>
            <person name="Rokhsar D."/>
            <person name="Baxter I."/>
            <person name="Schmutz J."/>
            <person name="Brutnell T."/>
            <person name="Kellogg E."/>
        </authorList>
    </citation>
    <scope>NUCLEOTIDE SEQUENCE [LARGE SCALE GENOMIC DNA]</scope>
</reference>
<evidence type="ECO:0000313" key="2">
    <source>
        <dbReference type="EMBL" id="TKW35445.1"/>
    </source>
</evidence>
<dbReference type="InterPro" id="IPR005174">
    <property type="entry name" value="KIB1-4_b-propeller"/>
</dbReference>
<protein>
    <recommendedName>
        <fullName evidence="1">KIB1-4 beta-propeller domain-containing protein</fullName>
    </recommendedName>
</protein>
<dbReference type="PANTHER" id="PTHR33165">
    <property type="entry name" value="F-BOX DOMAIN CONTAINING PROTEIN-LIKE-RELATED"/>
    <property type="match status" value="1"/>
</dbReference>
<keyword evidence="3" id="KW-1185">Reference proteome</keyword>
<name>A0A4U6W1I3_SETVI</name>